<feature type="region of interest" description="Disordered" evidence="1">
    <location>
        <begin position="1"/>
        <end position="26"/>
    </location>
</feature>
<protein>
    <submittedName>
        <fullName evidence="2">(Mediterranean fruit fly) hypothetical protein</fullName>
    </submittedName>
</protein>
<keyword evidence="3" id="KW-1185">Reference proteome</keyword>
<gene>
    <name evidence="2" type="ORF">CCAP1982_LOCUS20850</name>
</gene>
<evidence type="ECO:0000313" key="3">
    <source>
        <dbReference type="Proteomes" id="UP000606786"/>
    </source>
</evidence>
<name>A0A811VBI8_CERCA</name>
<proteinExistence type="predicted"/>
<dbReference type="AlphaFoldDB" id="A0A811VBI8"/>
<comment type="caution">
    <text evidence="2">The sequence shown here is derived from an EMBL/GenBank/DDBJ whole genome shotgun (WGS) entry which is preliminary data.</text>
</comment>
<reference evidence="2" key="1">
    <citation type="submission" date="2020-11" db="EMBL/GenBank/DDBJ databases">
        <authorList>
            <person name="Whitehead M."/>
        </authorList>
    </citation>
    <scope>NUCLEOTIDE SEQUENCE</scope>
    <source>
        <strain evidence="2">EGII</strain>
    </source>
</reference>
<dbReference type="Proteomes" id="UP000606786">
    <property type="component" value="Unassembled WGS sequence"/>
</dbReference>
<accession>A0A811VBI8</accession>
<dbReference type="EMBL" id="CAJHJT010000056">
    <property type="protein sequence ID" value="CAD7012746.1"/>
    <property type="molecule type" value="Genomic_DNA"/>
</dbReference>
<evidence type="ECO:0000256" key="1">
    <source>
        <dbReference type="SAM" id="MobiDB-lite"/>
    </source>
</evidence>
<evidence type="ECO:0000313" key="2">
    <source>
        <dbReference type="EMBL" id="CAD7012746.1"/>
    </source>
</evidence>
<organism evidence="2 3">
    <name type="scientific">Ceratitis capitata</name>
    <name type="common">Mediterranean fruit fly</name>
    <name type="synonym">Tephritis capitata</name>
    <dbReference type="NCBI Taxonomy" id="7213"/>
    <lineage>
        <taxon>Eukaryota</taxon>
        <taxon>Metazoa</taxon>
        <taxon>Ecdysozoa</taxon>
        <taxon>Arthropoda</taxon>
        <taxon>Hexapoda</taxon>
        <taxon>Insecta</taxon>
        <taxon>Pterygota</taxon>
        <taxon>Neoptera</taxon>
        <taxon>Endopterygota</taxon>
        <taxon>Diptera</taxon>
        <taxon>Brachycera</taxon>
        <taxon>Muscomorpha</taxon>
        <taxon>Tephritoidea</taxon>
        <taxon>Tephritidae</taxon>
        <taxon>Ceratitis</taxon>
        <taxon>Ceratitis</taxon>
    </lineage>
</organism>
<sequence length="60" mass="6930">MCGNCSNENKKSQQQQQQQQQALGTVQRAQLVKIICPKERFRHIKALMWHNKNVETGGHV</sequence>